<accession>A0AA39ZYV2</accession>
<evidence type="ECO:0000256" key="1">
    <source>
        <dbReference type="SAM" id="MobiDB-lite"/>
    </source>
</evidence>
<organism evidence="2 3">
    <name type="scientific">Lasiosphaeria miniovina</name>
    <dbReference type="NCBI Taxonomy" id="1954250"/>
    <lineage>
        <taxon>Eukaryota</taxon>
        <taxon>Fungi</taxon>
        <taxon>Dikarya</taxon>
        <taxon>Ascomycota</taxon>
        <taxon>Pezizomycotina</taxon>
        <taxon>Sordariomycetes</taxon>
        <taxon>Sordariomycetidae</taxon>
        <taxon>Sordariales</taxon>
        <taxon>Lasiosphaeriaceae</taxon>
        <taxon>Lasiosphaeria</taxon>
    </lineage>
</organism>
<proteinExistence type="predicted"/>
<comment type="caution">
    <text evidence="2">The sequence shown here is derived from an EMBL/GenBank/DDBJ whole genome shotgun (WGS) entry which is preliminary data.</text>
</comment>
<dbReference type="Proteomes" id="UP001172101">
    <property type="component" value="Unassembled WGS sequence"/>
</dbReference>
<keyword evidence="3" id="KW-1185">Reference proteome</keyword>
<dbReference type="RefSeq" id="XP_060291247.1">
    <property type="nucleotide sequence ID" value="XM_060445994.1"/>
</dbReference>
<sequence length="872" mass="94769">MAALAIAVQVITAGPYDPVNGPCLFTTNSSGFRIVPLAPGGSVQIWQATNPTPPDPVVTPDGTALPVTIRLPPRYTNMWRLPLTVTFLLTRTIPPTRNDNQGVVYGNLANSDGQLVPVLKGDPFDITATPNAPQYATLSGFRFVSEQTFINPNRMDYEFAVPFRASGPWVWTISDATDATSPPIPAALPTQMELSFVAWPAKNGQDDGIDVVYPQSPLLPSYADFQGSYPVPVQRWSYPGILELALDRTRNDLKIFYIQRLANYVWRYGQADGGRFQSRFFTSGHHMGPFGGVFNLGPWIRPPPNHYVNDYDLAAVVQLGCAVAIGITGNEIFNSRWVVQYPCGYIVPGQLFGQKTISLRCNNPYWNMPNWDSNANVGDPYNTLRTGFIVHTWIEVQLDLGFGNAYHVVDLTHALPGPFAPEPEVGTKKRQAYLAAHKDDEYPPYGQEFLQPFQHLGRVKGNAVDWEFGRYTGDCYESPNVRTERIGVLGTSFDTPPYPLPPIFATGVPEIDGYFPDMSLAIGAGRVDPGLKEAKLLPFPLERYNNASLTPETILGLLSEPSTNHSAHLLYHDMRPATDRTSLELIFALRSGDDDEQDKVPQLTLELTVHSSAGVARDSAESLVALLYRAAAAATTTQDDDDNAAAPPKSSPSRQTKTKTRQLGDLPQPQSQQADAGIVRFVRGNVSVSLRSDNPDASYPAVDVFGLARRLDKHIASALVADDVSVRRGGVDLVAAVAEDGEQFKGKTGALLPLCVKRGATFTLRTKAPVDGGGAADWYHGNGIGDDVAARNGINGENVFGEQGGELGSNRVVVNVSDPTAVVCTSSVEEQEDGKLVFAAYKVGAVGITLLRPHPETLMPGIRRLVVDVVEE</sequence>
<dbReference type="AlphaFoldDB" id="A0AA39ZYV2"/>
<feature type="region of interest" description="Disordered" evidence="1">
    <location>
        <begin position="636"/>
        <end position="677"/>
    </location>
</feature>
<evidence type="ECO:0000313" key="3">
    <source>
        <dbReference type="Proteomes" id="UP001172101"/>
    </source>
</evidence>
<protein>
    <submittedName>
        <fullName evidence="2">Uncharacterized protein</fullName>
    </submittedName>
</protein>
<dbReference type="EMBL" id="JAUIRO010000007">
    <property type="protein sequence ID" value="KAK0706153.1"/>
    <property type="molecule type" value="Genomic_DNA"/>
</dbReference>
<gene>
    <name evidence="2" type="ORF">B0T26DRAFT_755681</name>
</gene>
<dbReference type="GeneID" id="85329264"/>
<name>A0AA39ZYV2_9PEZI</name>
<evidence type="ECO:0000313" key="2">
    <source>
        <dbReference type="EMBL" id="KAK0706153.1"/>
    </source>
</evidence>
<reference evidence="2" key="1">
    <citation type="submission" date="2023-06" db="EMBL/GenBank/DDBJ databases">
        <title>Genome-scale phylogeny and comparative genomics of the fungal order Sordariales.</title>
        <authorList>
            <consortium name="Lawrence Berkeley National Laboratory"/>
            <person name="Hensen N."/>
            <person name="Bonometti L."/>
            <person name="Westerberg I."/>
            <person name="Brannstrom I.O."/>
            <person name="Guillou S."/>
            <person name="Cros-Aarteil S."/>
            <person name="Calhoun S."/>
            <person name="Haridas S."/>
            <person name="Kuo A."/>
            <person name="Mondo S."/>
            <person name="Pangilinan J."/>
            <person name="Riley R."/>
            <person name="LaButti K."/>
            <person name="Andreopoulos B."/>
            <person name="Lipzen A."/>
            <person name="Chen C."/>
            <person name="Yanf M."/>
            <person name="Daum C."/>
            <person name="Ng V."/>
            <person name="Clum A."/>
            <person name="Steindorff A."/>
            <person name="Ohm R."/>
            <person name="Martin F."/>
            <person name="Silar P."/>
            <person name="Natvig D."/>
            <person name="Lalanne C."/>
            <person name="Gautier V."/>
            <person name="Ament-velasquez S.L."/>
            <person name="Kruys A."/>
            <person name="Hutchinson M.I."/>
            <person name="Powell A.J."/>
            <person name="Barry K."/>
            <person name="Miller A.N."/>
            <person name="Grigoriev I.V."/>
            <person name="Debuchy R."/>
            <person name="Gladieux P."/>
            <person name="Thoren M.H."/>
            <person name="Johannesson H."/>
        </authorList>
    </citation>
    <scope>NUCLEOTIDE SEQUENCE</scope>
    <source>
        <strain evidence="2">SMH2392-1A</strain>
    </source>
</reference>